<dbReference type="PANTHER" id="PTHR19136:SF81">
    <property type="entry name" value="MOLYBDENUM COFACTOR GUANYLYLTRANSFERASE"/>
    <property type="match status" value="1"/>
</dbReference>
<dbReference type="PANTHER" id="PTHR19136">
    <property type="entry name" value="MOLYBDENUM COFACTOR GUANYLYLTRANSFERASE"/>
    <property type="match status" value="1"/>
</dbReference>
<dbReference type="InterPro" id="IPR029044">
    <property type="entry name" value="Nucleotide-diphossugar_trans"/>
</dbReference>
<dbReference type="Proteomes" id="UP000016986">
    <property type="component" value="Unassembled WGS sequence"/>
</dbReference>
<dbReference type="Gene3D" id="3.90.550.10">
    <property type="entry name" value="Spore Coat Polysaccharide Biosynthesis Protein SpsA, Chain A"/>
    <property type="match status" value="1"/>
</dbReference>
<dbReference type="SUPFAM" id="SSF53448">
    <property type="entry name" value="Nucleotide-diphospho-sugar transferases"/>
    <property type="match status" value="1"/>
</dbReference>
<keyword evidence="7" id="KW-0501">Molybdenum cofactor biosynthesis</keyword>
<dbReference type="CDD" id="cd02503">
    <property type="entry name" value="MobA"/>
    <property type="match status" value="1"/>
</dbReference>
<keyword evidence="2" id="KW-0808">Transferase</keyword>
<keyword evidence="3" id="KW-0479">Metal-binding</keyword>
<keyword evidence="10" id="KW-1185">Reference proteome</keyword>
<proteinExistence type="predicted"/>
<evidence type="ECO:0000313" key="10">
    <source>
        <dbReference type="Proteomes" id="UP000016986"/>
    </source>
</evidence>
<dbReference type="EMBL" id="BATA01000052">
    <property type="protein sequence ID" value="GAD53189.1"/>
    <property type="molecule type" value="Genomic_DNA"/>
</dbReference>
<protein>
    <submittedName>
        <fullName evidence="9">Molybdopterin-guanine dinucleotide biosynthesis protein mobA</fullName>
    </submittedName>
</protein>
<evidence type="ECO:0000256" key="4">
    <source>
        <dbReference type="ARBA" id="ARBA00022741"/>
    </source>
</evidence>
<dbReference type="AlphaFoldDB" id="U3A697"/>
<evidence type="ECO:0000256" key="2">
    <source>
        <dbReference type="ARBA" id="ARBA00022679"/>
    </source>
</evidence>
<dbReference type="Pfam" id="PF12804">
    <property type="entry name" value="NTP_transf_3"/>
    <property type="match status" value="1"/>
</dbReference>
<evidence type="ECO:0000259" key="8">
    <source>
        <dbReference type="Pfam" id="PF12804"/>
    </source>
</evidence>
<keyword evidence="1" id="KW-0963">Cytoplasm</keyword>
<evidence type="ECO:0000256" key="1">
    <source>
        <dbReference type="ARBA" id="ARBA00022490"/>
    </source>
</evidence>
<organism evidence="9 10">
    <name type="scientific">Halarchaeum acidiphilum MH1-52-1</name>
    <dbReference type="NCBI Taxonomy" id="1261545"/>
    <lineage>
        <taxon>Archaea</taxon>
        <taxon>Methanobacteriati</taxon>
        <taxon>Methanobacteriota</taxon>
        <taxon>Stenosarchaea group</taxon>
        <taxon>Halobacteria</taxon>
        <taxon>Halobacteriales</taxon>
        <taxon>Halobacteriaceae</taxon>
    </lineage>
</organism>
<accession>U3A697</accession>
<gene>
    <name evidence="9" type="ORF">MBEHAL_1949</name>
</gene>
<dbReference type="GO" id="GO:0005525">
    <property type="term" value="F:GTP binding"/>
    <property type="evidence" value="ECO:0007669"/>
    <property type="project" value="UniProtKB-KW"/>
</dbReference>
<keyword evidence="6" id="KW-0342">GTP-binding</keyword>
<dbReference type="GO" id="GO:0046872">
    <property type="term" value="F:metal ion binding"/>
    <property type="evidence" value="ECO:0007669"/>
    <property type="project" value="UniProtKB-KW"/>
</dbReference>
<name>U3A697_9EURY</name>
<dbReference type="InterPro" id="IPR013482">
    <property type="entry name" value="Molybde_CF_guanTrfase"/>
</dbReference>
<evidence type="ECO:0000256" key="6">
    <source>
        <dbReference type="ARBA" id="ARBA00023134"/>
    </source>
</evidence>
<evidence type="ECO:0000256" key="7">
    <source>
        <dbReference type="ARBA" id="ARBA00023150"/>
    </source>
</evidence>
<sequence length="208" mass="22253">MHAAVVVAGGRSTRFGERDKATASLAGTPLVRRVADRLVGPIDELVVNCRPAQRAAIERALDGYPHPMTYALDGPERADEGPLAGMHAGLTAASAERAFVVACDVPFVDPSFVRHLFDRAAGRDAAVPRRDGYDEPLHAVYRVAAARDACADALDAGERRADAVLGELDASAVTEREVRTHAAPGTFENLNTRAAFDAAEERLRDRRG</sequence>
<reference evidence="9 10" key="1">
    <citation type="submission" date="2013-09" db="EMBL/GenBank/DDBJ databases">
        <title>Whole genome sequencing of Halarchaeum acidiphilum strain MH1-52-1.</title>
        <authorList>
            <person name="Shimane Y."/>
            <person name="Minegishi H."/>
            <person name="Nishi S."/>
            <person name="Echigo A."/>
            <person name="Shuto A."/>
            <person name="Konishi M."/>
            <person name="Ito T."/>
            <person name="Ohkuma M."/>
            <person name="Ohta Y."/>
            <person name="Nagano Y."/>
            <person name="Tsubouchi T."/>
            <person name="Mori K."/>
            <person name="Usui K."/>
            <person name="Kamekura M."/>
            <person name="Usami R."/>
            <person name="Takaki Y."/>
            <person name="Hatada Y."/>
        </authorList>
    </citation>
    <scope>NUCLEOTIDE SEQUENCE [LARGE SCALE GENOMIC DNA]</scope>
    <source>
        <strain evidence="9 10">JCM 16109</strain>
    </source>
</reference>
<evidence type="ECO:0000313" key="9">
    <source>
        <dbReference type="EMBL" id="GAD53189.1"/>
    </source>
</evidence>
<dbReference type="GO" id="GO:0006777">
    <property type="term" value="P:Mo-molybdopterin cofactor biosynthetic process"/>
    <property type="evidence" value="ECO:0007669"/>
    <property type="project" value="UniProtKB-KW"/>
</dbReference>
<feature type="domain" description="MobA-like NTP transferase" evidence="8">
    <location>
        <begin position="4"/>
        <end position="164"/>
    </location>
</feature>
<dbReference type="GO" id="GO:0016779">
    <property type="term" value="F:nucleotidyltransferase activity"/>
    <property type="evidence" value="ECO:0007669"/>
    <property type="project" value="TreeGrafter"/>
</dbReference>
<evidence type="ECO:0000256" key="3">
    <source>
        <dbReference type="ARBA" id="ARBA00022723"/>
    </source>
</evidence>
<dbReference type="InterPro" id="IPR025877">
    <property type="entry name" value="MobA-like_NTP_Trfase"/>
</dbReference>
<evidence type="ECO:0000256" key="5">
    <source>
        <dbReference type="ARBA" id="ARBA00022842"/>
    </source>
</evidence>
<dbReference type="OrthoDB" id="28434at2157"/>
<comment type="caution">
    <text evidence="9">The sequence shown here is derived from an EMBL/GenBank/DDBJ whole genome shotgun (WGS) entry which is preliminary data.</text>
</comment>
<dbReference type="eggNOG" id="arCOG01872">
    <property type="taxonomic scope" value="Archaea"/>
</dbReference>
<dbReference type="RefSeq" id="WP_021780454.1">
    <property type="nucleotide sequence ID" value="NZ_BATA01000052.1"/>
</dbReference>
<keyword evidence="5" id="KW-0460">Magnesium</keyword>
<keyword evidence="4" id="KW-0547">Nucleotide-binding</keyword>